<feature type="signal peptide" evidence="2">
    <location>
        <begin position="1"/>
        <end position="17"/>
    </location>
</feature>
<comment type="caution">
    <text evidence="3">The sequence shown here is derived from an EMBL/GenBank/DDBJ whole genome shotgun (WGS) entry which is preliminary data.</text>
</comment>
<protein>
    <recommendedName>
        <fullName evidence="5">Cytochrome c biogenesis protein CcdA</fullName>
    </recommendedName>
</protein>
<dbReference type="AlphaFoldDB" id="A0A844G4I1"/>
<feature type="transmembrane region" description="Helical" evidence="1">
    <location>
        <begin position="177"/>
        <end position="202"/>
    </location>
</feature>
<keyword evidence="1" id="KW-1133">Transmembrane helix</keyword>
<sequence length="371" mass="41229">MKKLLACLLLAAASALAARTVTLDYFFQQGCEECARVNALVLPMLAERFPGEYELRRHDLNEEANYLKLVEYQERLNVASDDAVCMIVDGSRYLGGFAAIDRGLPEAMERARRLPAGSASPADAPPDRERLHRRAEAFTISAILTAGLLDGFNPCVFTTLIFFMSLLSLSRIRGRRLLAVGGVYCLACFCTYVALGFGLFHILKLFSGYQVMRLGIETVLIALLLLFAFLSFRDAWRFRRSGRSGAVALQLPERIRNRIHAVMRSGLKFHYLLAGAFTVGVLVTVLESVCTGQVYLPALVLMSREFGAGSRWFGYLLLYNLMFILPLLLLFLAAWRGTSMPVFLNWSKKNVVAGKTALGCLFLLLAALMLL</sequence>
<evidence type="ECO:0000256" key="1">
    <source>
        <dbReference type="SAM" id="Phobius"/>
    </source>
</evidence>
<name>A0A844G4I1_9BACT</name>
<feature type="chain" id="PRO_5032728785" description="Cytochrome c biogenesis protein CcdA" evidence="2">
    <location>
        <begin position="18"/>
        <end position="371"/>
    </location>
</feature>
<keyword evidence="1" id="KW-0812">Transmembrane</keyword>
<gene>
    <name evidence="3" type="ORF">FYJ85_16630</name>
</gene>
<accession>A0A844G4I1</accession>
<evidence type="ECO:0000313" key="3">
    <source>
        <dbReference type="EMBL" id="MST98667.1"/>
    </source>
</evidence>
<reference evidence="3 4" key="1">
    <citation type="submission" date="2019-08" db="EMBL/GenBank/DDBJ databases">
        <title>In-depth cultivation of the pig gut microbiome towards novel bacterial diversity and tailored functional studies.</title>
        <authorList>
            <person name="Wylensek D."/>
            <person name="Hitch T.C.A."/>
            <person name="Clavel T."/>
        </authorList>
    </citation>
    <scope>NUCLEOTIDE SEQUENCE [LARGE SCALE GENOMIC DNA]</scope>
    <source>
        <strain evidence="3 4">BBE-744-WT-12</strain>
    </source>
</reference>
<organism evidence="3 4">
    <name type="scientific">Victivallis lenta</name>
    <dbReference type="NCBI Taxonomy" id="2606640"/>
    <lineage>
        <taxon>Bacteria</taxon>
        <taxon>Pseudomonadati</taxon>
        <taxon>Lentisphaerota</taxon>
        <taxon>Lentisphaeria</taxon>
        <taxon>Victivallales</taxon>
        <taxon>Victivallaceae</taxon>
        <taxon>Victivallis</taxon>
    </lineage>
</organism>
<dbReference type="EMBL" id="VUNS01000021">
    <property type="protein sequence ID" value="MST98667.1"/>
    <property type="molecule type" value="Genomic_DNA"/>
</dbReference>
<evidence type="ECO:0008006" key="5">
    <source>
        <dbReference type="Google" id="ProtNLM"/>
    </source>
</evidence>
<keyword evidence="2" id="KW-0732">Signal</keyword>
<keyword evidence="1" id="KW-0472">Membrane</keyword>
<evidence type="ECO:0000256" key="2">
    <source>
        <dbReference type="SAM" id="SignalP"/>
    </source>
</evidence>
<feature type="transmembrane region" description="Helical" evidence="1">
    <location>
        <begin position="151"/>
        <end position="170"/>
    </location>
</feature>
<dbReference type="Proteomes" id="UP000435649">
    <property type="component" value="Unassembled WGS sequence"/>
</dbReference>
<proteinExistence type="predicted"/>
<evidence type="ECO:0000313" key="4">
    <source>
        <dbReference type="Proteomes" id="UP000435649"/>
    </source>
</evidence>
<feature type="transmembrane region" description="Helical" evidence="1">
    <location>
        <begin position="350"/>
        <end position="370"/>
    </location>
</feature>
<dbReference type="RefSeq" id="WP_154419571.1">
    <property type="nucleotide sequence ID" value="NZ_VUNS01000021.1"/>
</dbReference>
<keyword evidence="4" id="KW-1185">Reference proteome</keyword>
<feature type="transmembrane region" description="Helical" evidence="1">
    <location>
        <begin position="214"/>
        <end position="232"/>
    </location>
</feature>
<feature type="transmembrane region" description="Helical" evidence="1">
    <location>
        <begin position="271"/>
        <end position="296"/>
    </location>
</feature>
<feature type="transmembrane region" description="Helical" evidence="1">
    <location>
        <begin position="316"/>
        <end position="338"/>
    </location>
</feature>